<dbReference type="Proteomes" id="UP000007110">
    <property type="component" value="Unassembled WGS sequence"/>
</dbReference>
<keyword evidence="3" id="KW-0809">Transit peptide</keyword>
<dbReference type="SMART" id="SM01374">
    <property type="entry name" value="Ribosomal_L14"/>
    <property type="match status" value="1"/>
</dbReference>
<comment type="similarity">
    <text evidence="2">Belongs to the universal ribosomal protein uL14 family.</text>
</comment>
<dbReference type="OMA" id="RCIHVYT"/>
<dbReference type="KEGG" id="spu:581055"/>
<dbReference type="GeneID" id="581055"/>
<dbReference type="PANTHER" id="PTHR21037:SF3">
    <property type="entry name" value="LARGE RIBOSOMAL SUBUNIT PROTEIN UL14M"/>
    <property type="match status" value="1"/>
</dbReference>
<dbReference type="EnsemblMetazoa" id="XM_781078">
    <property type="protein sequence ID" value="XP_786171"/>
    <property type="gene ID" value="LOC581055"/>
</dbReference>
<name>A0A7M7TGI1_STRPU</name>
<dbReference type="FunCoup" id="A0A7M7TGI1">
    <property type="interactions" value="1232"/>
</dbReference>
<dbReference type="PANTHER" id="PTHR21037">
    <property type="entry name" value="39S RIBOSOMAL PROTEIN L14, MITOCHONDRIAL"/>
    <property type="match status" value="1"/>
</dbReference>
<dbReference type="OrthoDB" id="274765at2759"/>
<proteinExistence type="inferred from homology"/>
<dbReference type="GO" id="GO:0003735">
    <property type="term" value="F:structural constituent of ribosome"/>
    <property type="evidence" value="ECO:0007669"/>
    <property type="project" value="InterPro"/>
</dbReference>
<evidence type="ECO:0000256" key="1">
    <source>
        <dbReference type="ARBA" id="ARBA00004173"/>
    </source>
</evidence>
<dbReference type="CDD" id="cd00337">
    <property type="entry name" value="Ribosomal_uL14"/>
    <property type="match status" value="1"/>
</dbReference>
<dbReference type="InterPro" id="IPR036853">
    <property type="entry name" value="Ribosomal_uL14_sf"/>
</dbReference>
<protein>
    <recommendedName>
        <fullName evidence="7">Large ribosomal subunit protein uL14m</fullName>
    </recommendedName>
    <alternativeName>
        <fullName evidence="8">39S ribosomal protein L14, mitochondrial</fullName>
    </alternativeName>
</protein>
<evidence type="ECO:0000256" key="4">
    <source>
        <dbReference type="ARBA" id="ARBA00022980"/>
    </source>
</evidence>
<evidence type="ECO:0000256" key="5">
    <source>
        <dbReference type="ARBA" id="ARBA00023128"/>
    </source>
</evidence>
<dbReference type="GO" id="GO:0005840">
    <property type="term" value="C:ribosome"/>
    <property type="evidence" value="ECO:0007669"/>
    <property type="project" value="UniProtKB-KW"/>
</dbReference>
<dbReference type="GO" id="GO:1990904">
    <property type="term" value="C:ribonucleoprotein complex"/>
    <property type="evidence" value="ECO:0007669"/>
    <property type="project" value="UniProtKB-KW"/>
</dbReference>
<dbReference type="FunFam" id="2.40.150.20:FF:000018">
    <property type="entry name" value="Ribosomal protein L14, putative"/>
    <property type="match status" value="1"/>
</dbReference>
<dbReference type="GO" id="GO:0005739">
    <property type="term" value="C:mitochondrion"/>
    <property type="evidence" value="ECO:0000318"/>
    <property type="project" value="GO_Central"/>
</dbReference>
<keyword evidence="5" id="KW-0496">Mitochondrion</keyword>
<dbReference type="GO" id="GO:0006412">
    <property type="term" value="P:translation"/>
    <property type="evidence" value="ECO:0007669"/>
    <property type="project" value="InterPro"/>
</dbReference>
<evidence type="ECO:0000256" key="6">
    <source>
        <dbReference type="ARBA" id="ARBA00023274"/>
    </source>
</evidence>
<dbReference type="InParanoid" id="A0A7M7TGI1"/>
<evidence type="ECO:0000256" key="8">
    <source>
        <dbReference type="ARBA" id="ARBA00042938"/>
    </source>
</evidence>
<keyword evidence="10" id="KW-1185">Reference proteome</keyword>
<dbReference type="AlphaFoldDB" id="A0A7M7TGI1"/>
<dbReference type="RefSeq" id="XP_786171.2">
    <property type="nucleotide sequence ID" value="XM_781078.5"/>
</dbReference>
<dbReference type="InterPro" id="IPR000218">
    <property type="entry name" value="Ribosomal_uL14"/>
</dbReference>
<dbReference type="Gene3D" id="2.40.150.20">
    <property type="entry name" value="Ribosomal protein L14"/>
    <property type="match status" value="1"/>
</dbReference>
<dbReference type="Pfam" id="PF00238">
    <property type="entry name" value="Ribosomal_L14"/>
    <property type="match status" value="1"/>
</dbReference>
<keyword evidence="4" id="KW-0689">Ribosomal protein</keyword>
<dbReference type="CTD" id="64928"/>
<keyword evidence="6" id="KW-0687">Ribonucleoprotein</keyword>
<reference evidence="9" key="2">
    <citation type="submission" date="2021-01" db="UniProtKB">
        <authorList>
            <consortium name="EnsemblMetazoa"/>
        </authorList>
    </citation>
    <scope>IDENTIFICATION</scope>
</reference>
<evidence type="ECO:0000256" key="3">
    <source>
        <dbReference type="ARBA" id="ARBA00022946"/>
    </source>
</evidence>
<organism evidence="9 10">
    <name type="scientific">Strongylocentrotus purpuratus</name>
    <name type="common">Purple sea urchin</name>
    <dbReference type="NCBI Taxonomy" id="7668"/>
    <lineage>
        <taxon>Eukaryota</taxon>
        <taxon>Metazoa</taxon>
        <taxon>Echinodermata</taxon>
        <taxon>Eleutherozoa</taxon>
        <taxon>Echinozoa</taxon>
        <taxon>Echinoidea</taxon>
        <taxon>Euechinoidea</taxon>
        <taxon>Echinacea</taxon>
        <taxon>Camarodonta</taxon>
        <taxon>Echinidea</taxon>
        <taxon>Strongylocentrotidae</taxon>
        <taxon>Strongylocentrotus</taxon>
    </lineage>
</organism>
<comment type="subcellular location">
    <subcellularLocation>
        <location evidence="1">Mitochondrion</location>
    </subcellularLocation>
</comment>
<evidence type="ECO:0000256" key="7">
    <source>
        <dbReference type="ARBA" id="ARBA00040118"/>
    </source>
</evidence>
<evidence type="ECO:0000256" key="2">
    <source>
        <dbReference type="ARBA" id="ARBA00010745"/>
    </source>
</evidence>
<dbReference type="HAMAP" id="MF_01367">
    <property type="entry name" value="Ribosomal_uL14"/>
    <property type="match status" value="1"/>
</dbReference>
<sequence>MAGLGHLLSRNSDLIGKCLTDFSCRSLSTTNPCSAIILLSRLRCVDNSALGAETIRHKPPRCIHVYNKQRVGNVGDKILVAIKGQKKKALIVGVRRPGESMLPRFDTNNLILLEENGNPTGTRIKVPIPSHLRSRPEFSKVFAIASKFV</sequence>
<evidence type="ECO:0000313" key="9">
    <source>
        <dbReference type="EnsemblMetazoa" id="XP_786171"/>
    </source>
</evidence>
<reference evidence="10" key="1">
    <citation type="submission" date="2015-02" db="EMBL/GenBank/DDBJ databases">
        <title>Genome sequencing for Strongylocentrotus purpuratus.</title>
        <authorList>
            <person name="Murali S."/>
            <person name="Liu Y."/>
            <person name="Vee V."/>
            <person name="English A."/>
            <person name="Wang M."/>
            <person name="Skinner E."/>
            <person name="Han Y."/>
            <person name="Muzny D.M."/>
            <person name="Worley K.C."/>
            <person name="Gibbs R.A."/>
        </authorList>
    </citation>
    <scope>NUCLEOTIDE SEQUENCE</scope>
</reference>
<evidence type="ECO:0000313" key="10">
    <source>
        <dbReference type="Proteomes" id="UP000007110"/>
    </source>
</evidence>
<accession>A0A7M7TGI1</accession>
<dbReference type="SUPFAM" id="SSF50193">
    <property type="entry name" value="Ribosomal protein L14"/>
    <property type="match status" value="1"/>
</dbReference>